<protein>
    <submittedName>
        <fullName evidence="8">NUDIX domain protein</fullName>
    </submittedName>
</protein>
<dbReference type="EMBL" id="VJND01000013">
    <property type="protein sequence ID" value="TSE24366.1"/>
    <property type="molecule type" value="Genomic_DNA"/>
</dbReference>
<dbReference type="Proteomes" id="UP000320225">
    <property type="component" value="Unassembled WGS sequence"/>
</dbReference>
<dbReference type="PROSITE" id="PS51462">
    <property type="entry name" value="NUDIX"/>
    <property type="match status" value="1"/>
</dbReference>
<comment type="cofactor">
    <cofactor evidence="1">
        <name>Mn(2+)</name>
        <dbReference type="ChEBI" id="CHEBI:29035"/>
    </cofactor>
</comment>
<dbReference type="Gene3D" id="3.90.79.10">
    <property type="entry name" value="Nucleoside Triphosphate Pyrophosphohydrolase"/>
    <property type="match status" value="2"/>
</dbReference>
<keyword evidence="3" id="KW-0479">Metal-binding</keyword>
<reference evidence="8 9" key="1">
    <citation type="submission" date="2019-07" db="EMBL/GenBank/DDBJ databases">
        <title>Tepidimonas sediminis YIM 72259 draft genome.</title>
        <authorList>
            <person name="Da Costa M.S."/>
            <person name="Froufe H.J.C."/>
            <person name="Egas C."/>
            <person name="Albuquerque L."/>
        </authorList>
    </citation>
    <scope>NUCLEOTIDE SEQUENCE [LARGE SCALE GENOMIC DNA]</scope>
    <source>
        <strain evidence="8 9">YIM 72259</strain>
    </source>
</reference>
<evidence type="ECO:0000256" key="3">
    <source>
        <dbReference type="ARBA" id="ARBA00022723"/>
    </source>
</evidence>
<keyword evidence="9" id="KW-1185">Reference proteome</keyword>
<dbReference type="InterPro" id="IPR000086">
    <property type="entry name" value="NUDIX_hydrolase_dom"/>
</dbReference>
<name>A0A554WLE3_9BURK</name>
<dbReference type="AlphaFoldDB" id="A0A554WLE3"/>
<evidence type="ECO:0000256" key="5">
    <source>
        <dbReference type="ARBA" id="ARBA00022842"/>
    </source>
</evidence>
<sequence>MTDPRRAAPADEPPPRDAASVVLLRDGAAGLEVLLLQRPSASADLGGVYVFPGGKVDAGDADPAWQGWLGAPAERLPARLGEPALTPAQARALWVAAARELREEAGVVLASGAALVPWSRWITPRNPPVGTQRFDTRFFLARLPDGAEVRPDPREIGAALWLTPREALRRAWEGGMALIPPQLMGLAQLARHATVAAAMQEAAARVPPCILPHLFEADGARAMCYPGDPLHPVRARALPGPTRLRLVRGRFEPFGGFEEWFA</sequence>
<dbReference type="CDD" id="cd18870">
    <property type="entry name" value="NUDIX_AcylCoAdiphos_Nudt19"/>
    <property type="match status" value="1"/>
</dbReference>
<evidence type="ECO:0000259" key="7">
    <source>
        <dbReference type="PROSITE" id="PS51462"/>
    </source>
</evidence>
<dbReference type="GO" id="GO:0016818">
    <property type="term" value="F:hydrolase activity, acting on acid anhydrides, in phosphorus-containing anhydrides"/>
    <property type="evidence" value="ECO:0007669"/>
    <property type="project" value="InterPro"/>
</dbReference>
<gene>
    <name evidence="8" type="ORF">Tsedi_02020</name>
</gene>
<organism evidence="8 9">
    <name type="scientific">Tepidimonas sediminis</name>
    <dbReference type="NCBI Taxonomy" id="2588941"/>
    <lineage>
        <taxon>Bacteria</taxon>
        <taxon>Pseudomonadati</taxon>
        <taxon>Pseudomonadota</taxon>
        <taxon>Betaproteobacteria</taxon>
        <taxon>Burkholderiales</taxon>
        <taxon>Tepidimonas</taxon>
    </lineage>
</organism>
<dbReference type="OrthoDB" id="9788263at2"/>
<keyword evidence="5" id="KW-0460">Magnesium</keyword>
<evidence type="ECO:0000256" key="2">
    <source>
        <dbReference type="ARBA" id="ARBA00001946"/>
    </source>
</evidence>
<dbReference type="GO" id="GO:0046872">
    <property type="term" value="F:metal ion binding"/>
    <property type="evidence" value="ECO:0007669"/>
    <property type="project" value="UniProtKB-KW"/>
</dbReference>
<proteinExistence type="predicted"/>
<keyword evidence="4" id="KW-0378">Hydrolase</keyword>
<evidence type="ECO:0000313" key="9">
    <source>
        <dbReference type="Proteomes" id="UP000320225"/>
    </source>
</evidence>
<dbReference type="InterPro" id="IPR039121">
    <property type="entry name" value="NUDT19"/>
</dbReference>
<dbReference type="PANTHER" id="PTHR12318:SF0">
    <property type="entry name" value="ACYL-COENZYME A DIPHOSPHATASE NUDT19"/>
    <property type="match status" value="1"/>
</dbReference>
<dbReference type="InterPro" id="IPR015797">
    <property type="entry name" value="NUDIX_hydrolase-like_dom_sf"/>
</dbReference>
<evidence type="ECO:0000313" key="8">
    <source>
        <dbReference type="EMBL" id="TSE24366.1"/>
    </source>
</evidence>
<keyword evidence="6" id="KW-0464">Manganese</keyword>
<comment type="caution">
    <text evidence="8">The sequence shown here is derived from an EMBL/GenBank/DDBJ whole genome shotgun (WGS) entry which is preliminary data.</text>
</comment>
<accession>A0A554WLE3</accession>
<evidence type="ECO:0000256" key="4">
    <source>
        <dbReference type="ARBA" id="ARBA00022801"/>
    </source>
</evidence>
<dbReference type="RefSeq" id="WP_143896233.1">
    <property type="nucleotide sequence ID" value="NZ_VJND01000013.1"/>
</dbReference>
<evidence type="ECO:0000256" key="1">
    <source>
        <dbReference type="ARBA" id="ARBA00001936"/>
    </source>
</evidence>
<dbReference type="PANTHER" id="PTHR12318">
    <property type="entry name" value="TESTOSTERONE-REGULATED PROTEIN RP2"/>
    <property type="match status" value="1"/>
</dbReference>
<dbReference type="Pfam" id="PF00293">
    <property type="entry name" value="NUDIX"/>
    <property type="match status" value="1"/>
</dbReference>
<comment type="cofactor">
    <cofactor evidence="2">
        <name>Mg(2+)</name>
        <dbReference type="ChEBI" id="CHEBI:18420"/>
    </cofactor>
</comment>
<evidence type="ECO:0000256" key="6">
    <source>
        <dbReference type="ARBA" id="ARBA00023211"/>
    </source>
</evidence>
<dbReference type="SUPFAM" id="SSF55811">
    <property type="entry name" value="Nudix"/>
    <property type="match status" value="1"/>
</dbReference>
<feature type="domain" description="Nudix hydrolase" evidence="7">
    <location>
        <begin position="14"/>
        <end position="184"/>
    </location>
</feature>